<comment type="caution">
    <text evidence="2">The sequence shown here is derived from an EMBL/GenBank/DDBJ whole genome shotgun (WGS) entry which is preliminary data.</text>
</comment>
<gene>
    <name evidence="2" type="ORF">RN001_005541</name>
</gene>
<dbReference type="AlphaFoldDB" id="A0AAN7PC19"/>
<evidence type="ECO:0000313" key="3">
    <source>
        <dbReference type="Proteomes" id="UP001353858"/>
    </source>
</evidence>
<feature type="compositionally biased region" description="Acidic residues" evidence="1">
    <location>
        <begin position="346"/>
        <end position="355"/>
    </location>
</feature>
<accession>A0AAN7PC19</accession>
<protein>
    <submittedName>
        <fullName evidence="2">Uncharacterized protein</fullName>
    </submittedName>
</protein>
<dbReference type="Proteomes" id="UP001353858">
    <property type="component" value="Unassembled WGS sequence"/>
</dbReference>
<reference evidence="3" key="1">
    <citation type="submission" date="2023-01" db="EMBL/GenBank/DDBJ databases">
        <title>Key to firefly adult light organ development and bioluminescence: homeobox transcription factors regulate luciferase expression and transportation to peroxisome.</title>
        <authorList>
            <person name="Fu X."/>
        </authorList>
    </citation>
    <scope>NUCLEOTIDE SEQUENCE [LARGE SCALE GENOMIC DNA]</scope>
</reference>
<dbReference type="EMBL" id="JARPUR010000002">
    <property type="protein sequence ID" value="KAK4882222.1"/>
    <property type="molecule type" value="Genomic_DNA"/>
</dbReference>
<proteinExistence type="predicted"/>
<evidence type="ECO:0000256" key="1">
    <source>
        <dbReference type="SAM" id="MobiDB-lite"/>
    </source>
</evidence>
<keyword evidence="3" id="KW-1185">Reference proteome</keyword>
<feature type="region of interest" description="Disordered" evidence="1">
    <location>
        <begin position="343"/>
        <end position="365"/>
    </location>
</feature>
<name>A0AAN7PC19_9COLE</name>
<feature type="compositionally biased region" description="Polar residues" evidence="1">
    <location>
        <begin position="356"/>
        <end position="365"/>
    </location>
</feature>
<sequence>MADDPGDFQNSEQNSLSQDELEKMQNDCNIILPEYIKKLLKITGFDTKSALSDFQETDINYLEKFAAEEIPNLFPHNLESYLNIYAKNPKSFKIVLGHKKVLMKFCETLRTRKNVLPLTTKKLSTNSSDTNLLLDSRLDSTDLTEENAKLLKTIKNWIAQRSNNLNIDKLKATSYEEMEKQFQEESCACYAYTVMAQPLDDKAPSFCLAIFGTDNKFSSETVLTRWRKIKELSSNIGIKVVGYSSDGDIRLMKCMKYLMQKLSDDDIHKTIQESYTDACDILKSLNINPKEKWLYSMSIPIVVMDKNEDTFESDDDDDHIVYENEGSHIVELSNQLLIDEPRDEHSDELDDDATNLEENGSDIIN</sequence>
<organism evidence="2 3">
    <name type="scientific">Aquatica leii</name>
    <dbReference type="NCBI Taxonomy" id="1421715"/>
    <lineage>
        <taxon>Eukaryota</taxon>
        <taxon>Metazoa</taxon>
        <taxon>Ecdysozoa</taxon>
        <taxon>Arthropoda</taxon>
        <taxon>Hexapoda</taxon>
        <taxon>Insecta</taxon>
        <taxon>Pterygota</taxon>
        <taxon>Neoptera</taxon>
        <taxon>Endopterygota</taxon>
        <taxon>Coleoptera</taxon>
        <taxon>Polyphaga</taxon>
        <taxon>Elateriformia</taxon>
        <taxon>Elateroidea</taxon>
        <taxon>Lampyridae</taxon>
        <taxon>Luciolinae</taxon>
        <taxon>Aquatica</taxon>
    </lineage>
</organism>
<evidence type="ECO:0000313" key="2">
    <source>
        <dbReference type="EMBL" id="KAK4882222.1"/>
    </source>
</evidence>